<evidence type="ECO:0000256" key="2">
    <source>
        <dbReference type="ARBA" id="ARBA00010333"/>
    </source>
</evidence>
<dbReference type="PANTHER" id="PTHR35936">
    <property type="entry name" value="MEMBRANE-BOUND LYTIC MUREIN TRANSGLYCOSYLASE F"/>
    <property type="match status" value="1"/>
</dbReference>
<dbReference type="PANTHER" id="PTHR35936:SF17">
    <property type="entry name" value="ARGININE-BINDING EXTRACELLULAR PROTEIN ARTP"/>
    <property type="match status" value="1"/>
</dbReference>
<evidence type="ECO:0000256" key="4">
    <source>
        <dbReference type="RuleBase" id="RU003744"/>
    </source>
</evidence>
<feature type="domain" description="Solute-binding protein family 3/N-terminal" evidence="6">
    <location>
        <begin position="31"/>
        <end position="260"/>
    </location>
</feature>
<dbReference type="EMBL" id="JAINWA010000003">
    <property type="protein sequence ID" value="MCD1655440.1"/>
    <property type="molecule type" value="Genomic_DNA"/>
</dbReference>
<dbReference type="InterPro" id="IPR001638">
    <property type="entry name" value="Solute-binding_3/MltF_N"/>
</dbReference>
<dbReference type="PROSITE" id="PS01039">
    <property type="entry name" value="SBP_BACTERIAL_3"/>
    <property type="match status" value="1"/>
</dbReference>
<name>A0AAE3EJI7_9SPIR</name>
<organism evidence="7 8">
    <name type="scientific">Teretinema zuelzerae</name>
    <dbReference type="NCBI Taxonomy" id="156"/>
    <lineage>
        <taxon>Bacteria</taxon>
        <taxon>Pseudomonadati</taxon>
        <taxon>Spirochaetota</taxon>
        <taxon>Spirochaetia</taxon>
        <taxon>Spirochaetales</taxon>
        <taxon>Treponemataceae</taxon>
        <taxon>Teretinema</taxon>
    </lineage>
</organism>
<sequence length="269" mass="28572">MKKSTAIVAGLASLLLIAAGFTGCAKKESGKLVLGTSADYPPYEFHAQIDGKDTIVGFDVEIAKEIAKDLGLELEIKDMDFDGLLAALATGNVDLVIAGMTPTEERKQNVDFSEIYYYAEHGVIIRKADAEKYGTAMNSLENVMIGAQRGAIQVGLAKTYLKGVPAEEAEAPHAQIKELGKLPDLVMELKNSKIEAVVAELPVAKAYLGANSDLMLASYTIVDDAGGSAVAVKKGNAKILESVNKTVARLVSEGKIEAFVAQASEMVEY</sequence>
<dbReference type="RefSeq" id="WP_230756622.1">
    <property type="nucleotide sequence ID" value="NZ_JAINWA010000003.1"/>
</dbReference>
<keyword evidence="8" id="KW-1185">Reference proteome</keyword>
<dbReference type="PROSITE" id="PS51257">
    <property type="entry name" value="PROKAR_LIPOPROTEIN"/>
    <property type="match status" value="1"/>
</dbReference>
<reference evidence="7" key="1">
    <citation type="submission" date="2021-08" db="EMBL/GenBank/DDBJ databases">
        <title>Comparative analyses of Brucepasteria parasyntrophica and Teretinema zuelzerae.</title>
        <authorList>
            <person name="Song Y."/>
            <person name="Brune A."/>
        </authorList>
    </citation>
    <scope>NUCLEOTIDE SEQUENCE</scope>
    <source>
        <strain evidence="7">DSM 1903</strain>
    </source>
</reference>
<gene>
    <name evidence="7" type="ORF">K7J14_12120</name>
</gene>
<dbReference type="GO" id="GO:0030313">
    <property type="term" value="C:cell envelope"/>
    <property type="evidence" value="ECO:0007669"/>
    <property type="project" value="UniProtKB-SubCell"/>
</dbReference>
<dbReference type="SUPFAM" id="SSF53850">
    <property type="entry name" value="Periplasmic binding protein-like II"/>
    <property type="match status" value="1"/>
</dbReference>
<evidence type="ECO:0000259" key="6">
    <source>
        <dbReference type="SMART" id="SM00062"/>
    </source>
</evidence>
<evidence type="ECO:0000256" key="3">
    <source>
        <dbReference type="ARBA" id="ARBA00022729"/>
    </source>
</evidence>
<dbReference type="AlphaFoldDB" id="A0AAE3EJI7"/>
<dbReference type="SMART" id="SM00062">
    <property type="entry name" value="PBPb"/>
    <property type="match status" value="1"/>
</dbReference>
<dbReference type="Pfam" id="PF00497">
    <property type="entry name" value="SBP_bac_3"/>
    <property type="match status" value="1"/>
</dbReference>
<evidence type="ECO:0000313" key="7">
    <source>
        <dbReference type="EMBL" id="MCD1655440.1"/>
    </source>
</evidence>
<dbReference type="Proteomes" id="UP001198163">
    <property type="component" value="Unassembled WGS sequence"/>
</dbReference>
<keyword evidence="3 5" id="KW-0732">Signal</keyword>
<evidence type="ECO:0000256" key="5">
    <source>
        <dbReference type="SAM" id="SignalP"/>
    </source>
</evidence>
<dbReference type="InterPro" id="IPR018313">
    <property type="entry name" value="SBP_3_CS"/>
</dbReference>
<protein>
    <submittedName>
        <fullName evidence="7">Transporter substrate-binding domain-containing protein</fullName>
    </submittedName>
</protein>
<evidence type="ECO:0000256" key="1">
    <source>
        <dbReference type="ARBA" id="ARBA00004196"/>
    </source>
</evidence>
<comment type="caution">
    <text evidence="7">The sequence shown here is derived from an EMBL/GenBank/DDBJ whole genome shotgun (WGS) entry which is preliminary data.</text>
</comment>
<dbReference type="Gene3D" id="3.40.190.10">
    <property type="entry name" value="Periplasmic binding protein-like II"/>
    <property type="match status" value="2"/>
</dbReference>
<comment type="similarity">
    <text evidence="2 4">Belongs to the bacterial solute-binding protein 3 family.</text>
</comment>
<accession>A0AAE3EJI7</accession>
<feature type="signal peptide" evidence="5">
    <location>
        <begin position="1"/>
        <end position="18"/>
    </location>
</feature>
<comment type="subcellular location">
    <subcellularLocation>
        <location evidence="1">Cell envelope</location>
    </subcellularLocation>
</comment>
<feature type="chain" id="PRO_5042245612" evidence="5">
    <location>
        <begin position="19"/>
        <end position="269"/>
    </location>
</feature>
<proteinExistence type="inferred from homology"/>
<evidence type="ECO:0000313" key="8">
    <source>
        <dbReference type="Proteomes" id="UP001198163"/>
    </source>
</evidence>